<evidence type="ECO:0000313" key="3">
    <source>
        <dbReference type="EMBL" id="PIU33187.1"/>
    </source>
</evidence>
<dbReference type="SUPFAM" id="SSF54106">
    <property type="entry name" value="LysM domain"/>
    <property type="match status" value="2"/>
</dbReference>
<dbReference type="EMBL" id="PEXA01000044">
    <property type="protein sequence ID" value="PIU33187.1"/>
    <property type="molecule type" value="Genomic_DNA"/>
</dbReference>
<feature type="transmembrane region" description="Helical" evidence="1">
    <location>
        <begin position="20"/>
        <end position="40"/>
    </location>
</feature>
<keyword evidence="1" id="KW-0812">Transmembrane</keyword>
<keyword evidence="1" id="KW-0472">Membrane</keyword>
<keyword evidence="1" id="KW-1133">Transmembrane helix</keyword>
<dbReference type="InterPro" id="IPR036779">
    <property type="entry name" value="LysM_dom_sf"/>
</dbReference>
<gene>
    <name evidence="3" type="ORF">COT04_01410</name>
</gene>
<evidence type="ECO:0000259" key="2">
    <source>
        <dbReference type="PROSITE" id="PS51782"/>
    </source>
</evidence>
<dbReference type="Gene3D" id="3.10.350.10">
    <property type="entry name" value="LysM domain"/>
    <property type="match status" value="2"/>
</dbReference>
<evidence type="ECO:0000313" key="4">
    <source>
        <dbReference type="Proteomes" id="UP000229559"/>
    </source>
</evidence>
<dbReference type="Pfam" id="PF01476">
    <property type="entry name" value="LysM"/>
    <property type="match status" value="2"/>
</dbReference>
<dbReference type="CDD" id="cd00118">
    <property type="entry name" value="LysM"/>
    <property type="match status" value="2"/>
</dbReference>
<dbReference type="PANTHER" id="PTHR34700">
    <property type="entry name" value="POTASSIUM BINDING PROTEIN KBP"/>
    <property type="match status" value="1"/>
</dbReference>
<dbReference type="InterPro" id="IPR052196">
    <property type="entry name" value="Bact_Kbp"/>
</dbReference>
<sequence length="192" mass="21568">MSNGRLKNFLKKIKLNESTISVILGVVVVIVIGALIFNYFRGVGKTKTEESQPTQTIGEVKLIQEEGELMPEGLPMTYKVQAGDNLWKIAEKFYSSGYNWVDIAKENNLVNANRLLVDQELVLPKTAVRKPVEKIAGQQIANDEYTVVKGDNLWNIAVRAYQDGYQWVKIASENNLSNPDLIHPGNVLRLPR</sequence>
<comment type="caution">
    <text evidence="3">The sequence shown here is derived from an EMBL/GenBank/DDBJ whole genome shotgun (WGS) entry which is preliminary data.</text>
</comment>
<accession>A0A2M6YPY4</accession>
<dbReference type="AlphaFoldDB" id="A0A2M6YPY4"/>
<name>A0A2M6YPY4_9BACT</name>
<proteinExistence type="predicted"/>
<dbReference type="PANTHER" id="PTHR34700:SF4">
    <property type="entry name" value="PHAGE-LIKE ELEMENT PBSX PROTEIN XKDP"/>
    <property type="match status" value="1"/>
</dbReference>
<dbReference type="Proteomes" id="UP000229559">
    <property type="component" value="Unassembled WGS sequence"/>
</dbReference>
<protein>
    <recommendedName>
        <fullName evidence="2">LysM domain-containing protein</fullName>
    </recommendedName>
</protein>
<feature type="domain" description="LysM" evidence="2">
    <location>
        <begin position="143"/>
        <end position="190"/>
    </location>
</feature>
<organism evidence="3 4">
    <name type="scientific">Candidatus Shapirobacteria bacterium CG07_land_8_20_14_0_80_39_12</name>
    <dbReference type="NCBI Taxonomy" id="1974480"/>
    <lineage>
        <taxon>Bacteria</taxon>
        <taxon>Candidatus Shapironibacteriota</taxon>
    </lineage>
</organism>
<feature type="domain" description="LysM" evidence="2">
    <location>
        <begin position="76"/>
        <end position="123"/>
    </location>
</feature>
<dbReference type="PROSITE" id="PS51782">
    <property type="entry name" value="LYSM"/>
    <property type="match status" value="2"/>
</dbReference>
<reference evidence="4" key="1">
    <citation type="submission" date="2017-09" db="EMBL/GenBank/DDBJ databases">
        <title>Depth-based differentiation of microbial function through sediment-hosted aquifers and enrichment of novel symbionts in the deep terrestrial subsurface.</title>
        <authorList>
            <person name="Probst A.J."/>
            <person name="Ladd B."/>
            <person name="Jarett J.K."/>
            <person name="Geller-Mcgrath D.E."/>
            <person name="Sieber C.M.K."/>
            <person name="Emerson J.B."/>
            <person name="Anantharaman K."/>
            <person name="Thomas B.C."/>
            <person name="Malmstrom R."/>
            <person name="Stieglmeier M."/>
            <person name="Klingl A."/>
            <person name="Woyke T."/>
            <person name="Ryan C.M."/>
            <person name="Banfield J.F."/>
        </authorList>
    </citation>
    <scope>NUCLEOTIDE SEQUENCE [LARGE SCALE GENOMIC DNA]</scope>
</reference>
<dbReference type="InterPro" id="IPR018392">
    <property type="entry name" value="LysM"/>
</dbReference>
<evidence type="ECO:0000256" key="1">
    <source>
        <dbReference type="SAM" id="Phobius"/>
    </source>
</evidence>
<dbReference type="SMART" id="SM00257">
    <property type="entry name" value="LysM"/>
    <property type="match status" value="2"/>
</dbReference>